<dbReference type="Pfam" id="PF12034">
    <property type="entry name" value="YfbK_C"/>
    <property type="match status" value="1"/>
</dbReference>
<dbReference type="STRING" id="1838286.Verru16b_01882"/>
<dbReference type="Pfam" id="PF00092">
    <property type="entry name" value="VWA"/>
    <property type="match status" value="1"/>
</dbReference>
<proteinExistence type="predicted"/>
<gene>
    <name evidence="3" type="ORF">Verru16b_01882</name>
</gene>
<feature type="transmembrane region" description="Helical" evidence="1">
    <location>
        <begin position="108"/>
        <end position="127"/>
    </location>
</feature>
<dbReference type="InterPro" id="IPR022156">
    <property type="entry name" value="Uncharacterised_YfbK_N"/>
</dbReference>
<dbReference type="SMART" id="SM00327">
    <property type="entry name" value="VWA"/>
    <property type="match status" value="1"/>
</dbReference>
<evidence type="ECO:0000256" key="1">
    <source>
        <dbReference type="SAM" id="Phobius"/>
    </source>
</evidence>
<keyword evidence="4" id="KW-1185">Reference proteome</keyword>
<keyword evidence="1" id="KW-0472">Membrane</keyword>
<keyword evidence="1" id="KW-0812">Transmembrane</keyword>
<dbReference type="PANTHER" id="PTHR10579:SF43">
    <property type="entry name" value="ZINC FINGER (C3HC4-TYPE RING FINGER) FAMILY PROTEIN"/>
    <property type="match status" value="1"/>
</dbReference>
<dbReference type="PATRIC" id="fig|1838286.3.peg.1894"/>
<dbReference type="PROSITE" id="PS50234">
    <property type="entry name" value="VWFA"/>
    <property type="match status" value="1"/>
</dbReference>
<organism evidence="3 4">
    <name type="scientific">Lacunisphaera limnophila</name>
    <dbReference type="NCBI Taxonomy" id="1838286"/>
    <lineage>
        <taxon>Bacteria</taxon>
        <taxon>Pseudomonadati</taxon>
        <taxon>Verrucomicrobiota</taxon>
        <taxon>Opitutia</taxon>
        <taxon>Opitutales</taxon>
        <taxon>Opitutaceae</taxon>
        <taxon>Lacunisphaera</taxon>
    </lineage>
</organism>
<accession>A0A1D8AVA1</accession>
<evidence type="ECO:0000313" key="3">
    <source>
        <dbReference type="EMBL" id="AOS44813.1"/>
    </source>
</evidence>
<sequence>MNTDPILPDDPRLTAYALDEMAADERVEFEKLLSADPAARQAVEEIRAAGTMFAAALESEAAGQPGAEAKAAIVAGGDPRMLDGGGTTAERVKRAKDRLNRPIRFPQFYYAVSGLAAACFAVFFVIWQQKQPEPVRAKQYVAVDLPAFKATELDAAAAAPVAEAPPVVTMGREVPAFKDEAQVGGAVADLSLVAQSGVPVALAETREGSQALAATTAGYAAPAPAPVDSYNQSAALSGSRFVARQQEMESARQPALAMKRAMAVAPAPAFNTEAYGHRQDNGYQRVGDHPLSTFAVDVDTAAYANVRRFLVGGQRPPADAVRIEELINYFPYGYAQPTGRVPFAANLEVAAAPWAPAHRLVRIGLKGREVSDATRPAANLVFLLDVSGSMQQPNKLPLVKQSLRLLVGKLRADDRVAIAVYAGSSGLALPSTPVSRPAEILEAIDRLEAGGSTNGALGIQLAYDIAKANFIAGGVNRVILATDGDFNVGTTSEGDLVRLVEEKAKSGVFLSVLGFGMGNLKDGTLEQIADKGNGNYAYIDSLAEAKKALVEQAGGTLVTIAQDVKIQVEFNPAQVAAYRLIGYENRLLAKEDFNNDAVDAGEIGAGHTVTALYEVVPAGAELPGVAPAVDDLKYQQTESGARKAGESGELLTVKLRYKEPAGAVSSKVEFVLRDTGARFEDASQDFKFAAAVAAFGMVLRDSPHKGSLTLAEVAAWGRAGTGSDAGGYRSEFLGLVERAQAVVQ</sequence>
<evidence type="ECO:0000259" key="2">
    <source>
        <dbReference type="PROSITE" id="PS50234"/>
    </source>
</evidence>
<dbReference type="AlphaFoldDB" id="A0A1D8AVA1"/>
<dbReference type="SUPFAM" id="SSF53300">
    <property type="entry name" value="vWA-like"/>
    <property type="match status" value="1"/>
</dbReference>
<dbReference type="Proteomes" id="UP000095228">
    <property type="component" value="Chromosome"/>
</dbReference>
<dbReference type="InterPro" id="IPR036465">
    <property type="entry name" value="vWFA_dom_sf"/>
</dbReference>
<dbReference type="RefSeq" id="WP_218918773.1">
    <property type="nucleotide sequence ID" value="NZ_CP016094.1"/>
</dbReference>
<feature type="domain" description="VWFA" evidence="2">
    <location>
        <begin position="379"/>
        <end position="564"/>
    </location>
</feature>
<dbReference type="InterPro" id="IPR021908">
    <property type="entry name" value="YfbK_C"/>
</dbReference>
<dbReference type="EMBL" id="CP016094">
    <property type="protein sequence ID" value="AOS44813.1"/>
    <property type="molecule type" value="Genomic_DNA"/>
</dbReference>
<dbReference type="InterPro" id="IPR051266">
    <property type="entry name" value="CLCR"/>
</dbReference>
<dbReference type="CDD" id="cd01465">
    <property type="entry name" value="vWA_subgroup"/>
    <property type="match status" value="1"/>
</dbReference>
<dbReference type="PANTHER" id="PTHR10579">
    <property type="entry name" value="CALCIUM-ACTIVATED CHLORIDE CHANNEL REGULATOR"/>
    <property type="match status" value="1"/>
</dbReference>
<keyword evidence="1" id="KW-1133">Transmembrane helix</keyword>
<name>A0A1D8AVA1_9BACT</name>
<evidence type="ECO:0000313" key="4">
    <source>
        <dbReference type="Proteomes" id="UP000095228"/>
    </source>
</evidence>
<dbReference type="Pfam" id="PF12450">
    <property type="entry name" value="vWF_A"/>
    <property type="match status" value="1"/>
</dbReference>
<protein>
    <submittedName>
        <fullName evidence="3">von Willebrand factor</fullName>
    </submittedName>
</protein>
<dbReference type="KEGG" id="obg:Verru16b_01882"/>
<dbReference type="Gene3D" id="3.40.50.410">
    <property type="entry name" value="von Willebrand factor, type A domain"/>
    <property type="match status" value="1"/>
</dbReference>
<reference evidence="3 4" key="1">
    <citation type="submission" date="2016-06" db="EMBL/GenBank/DDBJ databases">
        <title>Three novel species with peptidoglycan cell walls form the new genus Lacunisphaera gen. nov. in the family Opitutaceae of the verrucomicrobial subdivision 4.</title>
        <authorList>
            <person name="Rast P."/>
            <person name="Gloeckner I."/>
            <person name="Jogler M."/>
            <person name="Boedeker C."/>
            <person name="Jeske O."/>
            <person name="Wiegand S."/>
            <person name="Reinhardt R."/>
            <person name="Schumann P."/>
            <person name="Rohde M."/>
            <person name="Spring S."/>
            <person name="Gloeckner F.O."/>
            <person name="Jogler C."/>
        </authorList>
    </citation>
    <scope>NUCLEOTIDE SEQUENCE [LARGE SCALE GENOMIC DNA]</scope>
    <source>
        <strain evidence="3 4">IG16b</strain>
    </source>
</reference>
<dbReference type="InterPro" id="IPR002035">
    <property type="entry name" value="VWF_A"/>
</dbReference>